<name>A0A2A3LWP1_PSEDL</name>
<dbReference type="SUPFAM" id="SSF51905">
    <property type="entry name" value="FAD/NAD(P)-binding domain"/>
    <property type="match status" value="1"/>
</dbReference>
<organism evidence="3 4">
    <name type="scientific">Pseudomonas plecoglossicida</name>
    <dbReference type="NCBI Taxonomy" id="70775"/>
    <lineage>
        <taxon>Bacteria</taxon>
        <taxon>Pseudomonadati</taxon>
        <taxon>Pseudomonadota</taxon>
        <taxon>Gammaproteobacteria</taxon>
        <taxon>Pseudomonadales</taxon>
        <taxon>Pseudomonadaceae</taxon>
        <taxon>Pseudomonas</taxon>
    </lineage>
</organism>
<protein>
    <submittedName>
        <fullName evidence="3">Amine oxidase</fullName>
    </submittedName>
</protein>
<dbReference type="InterPro" id="IPR002937">
    <property type="entry name" value="Amino_oxidase"/>
</dbReference>
<evidence type="ECO:0000313" key="4">
    <source>
        <dbReference type="Proteomes" id="UP000218102"/>
    </source>
</evidence>
<dbReference type="Gene3D" id="3.50.50.60">
    <property type="entry name" value="FAD/NAD(P)-binding domain"/>
    <property type="match status" value="2"/>
</dbReference>
<dbReference type="PANTHER" id="PTHR43563">
    <property type="entry name" value="AMINE OXIDASE"/>
    <property type="match status" value="1"/>
</dbReference>
<evidence type="ECO:0000259" key="2">
    <source>
        <dbReference type="Pfam" id="PF01593"/>
    </source>
</evidence>
<dbReference type="SUPFAM" id="SSF54373">
    <property type="entry name" value="FAD-linked reductases, C-terminal domain"/>
    <property type="match status" value="1"/>
</dbReference>
<dbReference type="InterPro" id="IPR036188">
    <property type="entry name" value="FAD/NAD-bd_sf"/>
</dbReference>
<dbReference type="RefSeq" id="WP_054894526.1">
    <property type="nucleotide sequence ID" value="NZ_NTME01000057.1"/>
</dbReference>
<dbReference type="GO" id="GO:0016491">
    <property type="term" value="F:oxidoreductase activity"/>
    <property type="evidence" value="ECO:0007669"/>
    <property type="project" value="InterPro"/>
</dbReference>
<proteinExistence type="inferred from homology"/>
<sequence>MTTQTTRIVIVGAGLSGLYAAYLLQQQGIGDFVVLEARDQPGGRIASINAQGQVVQHTSTNSIVDRFDLGPTWFWPGYQQELDELVDALGIERFEQFEAGDMVVERAYEGPAVRTRGYVNSPPSMRLVGGMGALVEALLRRVNPQKIVSGQTVHLLRKHDSYVEVESQNANGVVTTWRAEHVFLALPPRLLESTVDFEPSLPAELARQWRTTATWMAPHAKYIAIYETPFWRDQGLSGEARSMRGPLGEIHDASMPGGSSALFGFISVPASTRGKIPDEMLRELCREQLARMFGPAAAMPKAEFIKDWAQDSCTATSADVNAIAQHAVVPATSASCGPWHGCLTGIASEWSSQFPGYLAGAVEAARLGVQDLISLKE</sequence>
<dbReference type="Pfam" id="PF13450">
    <property type="entry name" value="NAD_binding_8"/>
    <property type="match status" value="1"/>
</dbReference>
<reference evidence="3 4" key="1">
    <citation type="submission" date="2017-09" db="EMBL/GenBank/DDBJ databases">
        <authorList>
            <person name="Ehlers B."/>
            <person name="Leendertz F.H."/>
        </authorList>
    </citation>
    <scope>NUCLEOTIDE SEQUENCE [LARGE SCALE GENOMIC DNA]</scope>
    <source>
        <strain evidence="3 4">DJ-1</strain>
    </source>
</reference>
<evidence type="ECO:0000256" key="1">
    <source>
        <dbReference type="ARBA" id="ARBA00005995"/>
    </source>
</evidence>
<feature type="domain" description="Amine oxidase" evidence="2">
    <location>
        <begin position="125"/>
        <end position="372"/>
    </location>
</feature>
<comment type="similarity">
    <text evidence="1">Belongs to the flavin monoamine oxidase family.</text>
</comment>
<gene>
    <name evidence="3" type="ORF">CMV24_28155</name>
</gene>
<comment type="caution">
    <text evidence="3">The sequence shown here is derived from an EMBL/GenBank/DDBJ whole genome shotgun (WGS) entry which is preliminary data.</text>
</comment>
<dbReference type="AlphaFoldDB" id="A0A2A3LWP1"/>
<dbReference type="Pfam" id="PF01593">
    <property type="entry name" value="Amino_oxidase"/>
    <property type="match status" value="1"/>
</dbReference>
<dbReference type="Proteomes" id="UP000218102">
    <property type="component" value="Unassembled WGS sequence"/>
</dbReference>
<evidence type="ECO:0000313" key="3">
    <source>
        <dbReference type="EMBL" id="PBJ92236.1"/>
    </source>
</evidence>
<dbReference type="PANTHER" id="PTHR43563:SF14">
    <property type="entry name" value="AMINE OXIDASE"/>
    <property type="match status" value="1"/>
</dbReference>
<accession>A0A2A3LWP1</accession>
<dbReference type="EMBL" id="NTME01000057">
    <property type="protein sequence ID" value="PBJ92236.1"/>
    <property type="molecule type" value="Genomic_DNA"/>
</dbReference>
<dbReference type="InterPro" id="IPR050703">
    <property type="entry name" value="Flavin_MAO"/>
</dbReference>